<dbReference type="CDD" id="cd06578">
    <property type="entry name" value="HemD"/>
    <property type="match status" value="1"/>
</dbReference>
<evidence type="ECO:0000256" key="6">
    <source>
        <dbReference type="ARBA" id="ARBA00037589"/>
    </source>
</evidence>
<dbReference type="InterPro" id="IPR039793">
    <property type="entry name" value="UROS/Hem4"/>
</dbReference>
<accession>A0A1M6P746</accession>
<comment type="catalytic activity">
    <reaction evidence="8 9">
        <text>hydroxymethylbilane = uroporphyrinogen III + H2O</text>
        <dbReference type="Rhea" id="RHEA:18965"/>
        <dbReference type="ChEBI" id="CHEBI:15377"/>
        <dbReference type="ChEBI" id="CHEBI:57308"/>
        <dbReference type="ChEBI" id="CHEBI:57845"/>
        <dbReference type="EC" id="4.2.1.75"/>
    </reaction>
</comment>
<dbReference type="Proteomes" id="UP000184497">
    <property type="component" value="Unassembled WGS sequence"/>
</dbReference>
<evidence type="ECO:0000256" key="2">
    <source>
        <dbReference type="ARBA" id="ARBA00008133"/>
    </source>
</evidence>
<dbReference type="GO" id="GO:0004852">
    <property type="term" value="F:uroporphyrinogen-III synthase activity"/>
    <property type="evidence" value="ECO:0007669"/>
    <property type="project" value="UniProtKB-UniRule"/>
</dbReference>
<dbReference type="InterPro" id="IPR003754">
    <property type="entry name" value="4pyrrol_synth_uPrphyn_synth"/>
</dbReference>
<dbReference type="GO" id="GO:0006780">
    <property type="term" value="P:uroporphyrinogen III biosynthetic process"/>
    <property type="evidence" value="ECO:0007669"/>
    <property type="project" value="UniProtKB-UniRule"/>
</dbReference>
<evidence type="ECO:0000256" key="8">
    <source>
        <dbReference type="ARBA" id="ARBA00048617"/>
    </source>
</evidence>
<protein>
    <recommendedName>
        <fullName evidence="7 9">Uroporphyrinogen-III synthase</fullName>
        <ecNumber evidence="3 9">4.2.1.75</ecNumber>
    </recommendedName>
</protein>
<dbReference type="UniPathway" id="UPA00251">
    <property type="reaction ID" value="UER00320"/>
</dbReference>
<proteinExistence type="inferred from homology"/>
<keyword evidence="12" id="KW-1185">Reference proteome</keyword>
<feature type="domain" description="Tetrapyrrole biosynthesis uroporphyrinogen III synthase" evidence="10">
    <location>
        <begin position="27"/>
        <end position="243"/>
    </location>
</feature>
<evidence type="ECO:0000259" key="10">
    <source>
        <dbReference type="Pfam" id="PF02602"/>
    </source>
</evidence>
<dbReference type="SUPFAM" id="SSF69618">
    <property type="entry name" value="HemD-like"/>
    <property type="match status" value="1"/>
</dbReference>
<comment type="function">
    <text evidence="6 9">Catalyzes cyclization of the linear tetrapyrrole, hydroxymethylbilane, to the macrocyclic uroporphyrinogen III.</text>
</comment>
<evidence type="ECO:0000256" key="1">
    <source>
        <dbReference type="ARBA" id="ARBA00004772"/>
    </source>
</evidence>
<evidence type="ECO:0000313" key="11">
    <source>
        <dbReference type="EMBL" id="SHK03827.1"/>
    </source>
</evidence>
<dbReference type="AlphaFoldDB" id="A0A1M6P746"/>
<comment type="similarity">
    <text evidence="2 9">Belongs to the uroporphyrinogen-III synthase family.</text>
</comment>
<keyword evidence="5 9" id="KW-0627">Porphyrin biosynthesis</keyword>
<reference evidence="12" key="1">
    <citation type="submission" date="2016-11" db="EMBL/GenBank/DDBJ databases">
        <authorList>
            <person name="Varghese N."/>
            <person name="Submissions S."/>
        </authorList>
    </citation>
    <scope>NUCLEOTIDE SEQUENCE [LARGE SCALE GENOMIC DNA]</scope>
    <source>
        <strain evidence="12">CGMCC 1.10835</strain>
    </source>
</reference>
<dbReference type="RefSeq" id="WP_072794869.1">
    <property type="nucleotide sequence ID" value="NZ_FRAQ01000001.1"/>
</dbReference>
<dbReference type="STRING" id="564117.SAMN05216369_0120"/>
<comment type="pathway">
    <text evidence="1 9">Porphyrin-containing compound metabolism; protoporphyrin-IX biosynthesis; coproporphyrinogen-III from 5-aminolevulinate: step 3/4.</text>
</comment>
<evidence type="ECO:0000256" key="7">
    <source>
        <dbReference type="ARBA" id="ARBA00040167"/>
    </source>
</evidence>
<evidence type="ECO:0000256" key="5">
    <source>
        <dbReference type="ARBA" id="ARBA00023244"/>
    </source>
</evidence>
<evidence type="ECO:0000256" key="3">
    <source>
        <dbReference type="ARBA" id="ARBA00013109"/>
    </source>
</evidence>
<dbReference type="OrthoDB" id="9787650at2"/>
<dbReference type="EMBL" id="FRAQ01000001">
    <property type="protein sequence ID" value="SHK03827.1"/>
    <property type="molecule type" value="Genomic_DNA"/>
</dbReference>
<dbReference type="Gene3D" id="3.40.50.10090">
    <property type="match status" value="2"/>
</dbReference>
<dbReference type="GO" id="GO:0006782">
    <property type="term" value="P:protoporphyrinogen IX biosynthetic process"/>
    <property type="evidence" value="ECO:0007669"/>
    <property type="project" value="UniProtKB-UniRule"/>
</dbReference>
<keyword evidence="4 9" id="KW-0456">Lyase</keyword>
<name>A0A1M6P746_9GAMM</name>
<evidence type="ECO:0000313" key="12">
    <source>
        <dbReference type="Proteomes" id="UP000184497"/>
    </source>
</evidence>
<dbReference type="Pfam" id="PF02602">
    <property type="entry name" value="HEM4"/>
    <property type="match status" value="1"/>
</dbReference>
<dbReference type="InterPro" id="IPR036108">
    <property type="entry name" value="4pyrrol_syn_uPrphyn_synt_sf"/>
</dbReference>
<gene>
    <name evidence="11" type="ORF">SAMN05216369_0120</name>
</gene>
<dbReference type="EC" id="4.2.1.75" evidence="3 9"/>
<sequence length="270" mass="29329">MATLRTDPTCLAGRRVLICRPEPEASRLARQFQAAGAETHVFPLVEREPLPETPERRTTILSLDEFSHVIAVSPYAARLLLEELDTWWPQLPAGLNWYGVGAGTAKALAEYGLRPRKPEEGWTSEALLKLPSLAHFNGERVLVARGEEGRELTLRTLEARGARVTAMPLYRRFCPDYTAAQVSRALDQFAPDAVIALSGETLNNLIALSANCSHNLYDRPVIVPARRIADQARAAGFNAPCIPGSLADNDIVAAVAEQLAGRDGGSGKAK</sequence>
<dbReference type="PANTHER" id="PTHR38042:SF1">
    <property type="entry name" value="UROPORPHYRINOGEN-III SYNTHASE, CHLOROPLASTIC"/>
    <property type="match status" value="1"/>
</dbReference>
<organism evidence="11 12">
    <name type="scientific">Marinobacter antarcticus</name>
    <dbReference type="NCBI Taxonomy" id="564117"/>
    <lineage>
        <taxon>Bacteria</taxon>
        <taxon>Pseudomonadati</taxon>
        <taxon>Pseudomonadota</taxon>
        <taxon>Gammaproteobacteria</taxon>
        <taxon>Pseudomonadales</taxon>
        <taxon>Marinobacteraceae</taxon>
        <taxon>Marinobacter</taxon>
    </lineage>
</organism>
<evidence type="ECO:0000256" key="4">
    <source>
        <dbReference type="ARBA" id="ARBA00023239"/>
    </source>
</evidence>
<evidence type="ECO:0000256" key="9">
    <source>
        <dbReference type="RuleBase" id="RU366031"/>
    </source>
</evidence>
<dbReference type="PANTHER" id="PTHR38042">
    <property type="entry name" value="UROPORPHYRINOGEN-III SYNTHASE, CHLOROPLASTIC"/>
    <property type="match status" value="1"/>
</dbReference>